<feature type="compositionally biased region" description="Basic and acidic residues" evidence="1">
    <location>
        <begin position="1259"/>
        <end position="1277"/>
    </location>
</feature>
<evidence type="ECO:0000259" key="2">
    <source>
        <dbReference type="SMART" id="SM00394"/>
    </source>
</evidence>
<reference evidence="4" key="1">
    <citation type="submission" date="2015-01" db="EMBL/GenBank/DDBJ databases">
        <authorList>
            <person name="Aksoy S."/>
            <person name="Warren W."/>
            <person name="Wilson R.K."/>
        </authorList>
    </citation>
    <scope>NUCLEOTIDE SEQUENCE [LARGE SCALE GENOMIC DNA]</scope>
    <source>
        <strain evidence="4">IAEA</strain>
    </source>
</reference>
<dbReference type="InterPro" id="IPR000048">
    <property type="entry name" value="IQ_motif_EF-hand-BS"/>
</dbReference>
<reference evidence="3" key="2">
    <citation type="submission" date="2020-05" db="UniProtKB">
        <authorList>
            <consortium name="EnsemblMetazoa"/>
        </authorList>
    </citation>
    <scope>IDENTIFICATION</scope>
    <source>
        <strain evidence="3">IAEA</strain>
    </source>
</reference>
<feature type="compositionally biased region" description="Basic and acidic residues" evidence="1">
    <location>
        <begin position="2480"/>
        <end position="2489"/>
    </location>
</feature>
<evidence type="ECO:0000313" key="4">
    <source>
        <dbReference type="Proteomes" id="UP000092460"/>
    </source>
</evidence>
<dbReference type="InterPro" id="IPR003117">
    <property type="entry name" value="cAMP_dep_PK_reg_su_I/II_a/b"/>
</dbReference>
<dbReference type="Proteomes" id="UP000092460">
    <property type="component" value="Unassembled WGS sequence"/>
</dbReference>
<feature type="region of interest" description="Disordered" evidence="1">
    <location>
        <begin position="858"/>
        <end position="884"/>
    </location>
</feature>
<feature type="region of interest" description="Disordered" evidence="1">
    <location>
        <begin position="505"/>
        <end position="531"/>
    </location>
</feature>
<feature type="region of interest" description="Disordered" evidence="1">
    <location>
        <begin position="1101"/>
        <end position="1125"/>
    </location>
</feature>
<dbReference type="SUPFAM" id="SSF47391">
    <property type="entry name" value="Dimerization-anchoring domain of cAMP-dependent PK regulatory subunit"/>
    <property type="match status" value="2"/>
</dbReference>
<organism evidence="3 4">
    <name type="scientific">Glossina palpalis gambiensis</name>
    <dbReference type="NCBI Taxonomy" id="67801"/>
    <lineage>
        <taxon>Eukaryota</taxon>
        <taxon>Metazoa</taxon>
        <taxon>Ecdysozoa</taxon>
        <taxon>Arthropoda</taxon>
        <taxon>Hexapoda</taxon>
        <taxon>Insecta</taxon>
        <taxon>Pterygota</taxon>
        <taxon>Neoptera</taxon>
        <taxon>Endopterygota</taxon>
        <taxon>Diptera</taxon>
        <taxon>Brachycera</taxon>
        <taxon>Muscomorpha</taxon>
        <taxon>Hippoboscoidea</taxon>
        <taxon>Glossinidae</taxon>
        <taxon>Glossina</taxon>
    </lineage>
</organism>
<dbReference type="SMART" id="SM00015">
    <property type="entry name" value="IQ"/>
    <property type="match status" value="3"/>
</dbReference>
<keyword evidence="4" id="KW-1185">Reference proteome</keyword>
<dbReference type="Gene3D" id="1.20.890.10">
    <property type="entry name" value="cAMP-dependent protein kinase regulatory subunit, dimerization-anchoring domain"/>
    <property type="match status" value="2"/>
</dbReference>
<feature type="compositionally biased region" description="Basic and acidic residues" evidence="1">
    <location>
        <begin position="566"/>
        <end position="582"/>
    </location>
</feature>
<dbReference type="STRING" id="67801.A0A1B0BXN5"/>
<feature type="compositionally biased region" description="Basic and acidic residues" evidence="1">
    <location>
        <begin position="1014"/>
        <end position="1076"/>
    </location>
</feature>
<feature type="compositionally biased region" description="Basic and acidic residues" evidence="1">
    <location>
        <begin position="996"/>
        <end position="1005"/>
    </location>
</feature>
<dbReference type="CDD" id="cd12084">
    <property type="entry name" value="DD_RII_PKA-like"/>
    <property type="match status" value="2"/>
</dbReference>
<feature type="compositionally biased region" description="Basic and acidic residues" evidence="1">
    <location>
        <begin position="590"/>
        <end position="608"/>
    </location>
</feature>
<feature type="compositionally biased region" description="Polar residues" evidence="1">
    <location>
        <begin position="1693"/>
        <end position="1702"/>
    </location>
</feature>
<sequence length="2563" mass="291404">MTAIIEQPRVPEGLRDLMKKFTKEILKEKPTDLYNFSETYFKAKLLEKDNFLVKDHESIRPPYNFTTLHNNARRYQIAMGLVHSIIPEDITELIKCLIKAVLREQPNNLCEFAFEHFQRLNKSKKILKHQKICYNTYENYIKHKNNFLFVPYVKCTCGRIWGEFGQKEPDSNLTETDIDIDQGTSSQYGKNYIEAICTIQSHFRRFLKRKAGKQSKVPNMSVETAALIIQRWLKNSYRKSSNENSRNVLTKTSFVRELPTKGNDVEVNDIISETASYTSASTVLLSAESAGDTTEKAFQKTTRIDEDAENDNDNHFSSSKEILSSKEDISTSKEARKCDDSATNLYSNINELHNTSPLLDVDFKNEIIGSSDVVGSGTNKEINNELRTGDIHSDIPPSGDGSFFSASQIDNNREQMQKNSESEDNFSADAPDNALNAKNEDINNHALKDDSSNIILKIKADSVLEKNSTKDHTYPPIAKTKYKIQEFNNQVPALVGLINEFSRQPDRKAADDDKSDDIDKSNSKNLNLNQSVKMDNISAVKIKPYENNSNSKEKDILKTQISSTDQVKEGEDKEEQHKKERGQPILSTKKTKDLKEFSNEVEGDESKVSENNYLLASGGVQISDHDDSDISKNSAMRSESESEHDYESKMNEGSVGNEISPDNAKDINTSQYKFSSNILKIDEEKNQNSSYDSKSDLNINETSKILISENNIENTLLTTSERKTLQKSSLDIEAENESTNTNSVKDYKEKKCLKSTAENLQEKIHENLHVSKENFIFPEKRNAIIEQVDKNNKVIKKSLKEPNEQKTTRLIAYGEIALSYDNEFINENNKEAREEEISTNVSTKTFNELNKQASITFEQESNGKNYQNEEDARKNSKKQEESYEIESNDIQEKLLNVEQLSDNIQCEKDLRTLKTCEEENFPQDLTGDAQGHIQEDLKSESKILNNIYDGIESQSSRSTSKKRENFSSDQKKEGESPAESGESEGVVRYIESQTYLKHDNKKGSPDEYYEESSNETHLDETERVDVGSETKRHIKNDYTEHFSNESDNSSPEKDGAERADDFNVSEKHDDLEKKNFSNESYNNSCEIKQNEAKCDIHLRDDRKSNLPNGNYKKSLHQTEQNEVRKSDNCHDAEDCLTNHQKKISLDVNLKKGSHKTEERETEEVVDCREIEKCLEENYKKSLIRENSKESLHQIEQIKSEKGDDCLNTDKNWKSDPDGKEINSKTCKSIKLIEKENGSKERIESPDEGEKSSEKMTLSRKADEGNEAEIGKQIKTSERPGAPLPPKIPITANLPFKEIQYLEIDSSVPGKEQPSLRENIRSKSAAKTAIEDHVIQTSRYDMYKNTEMKPVITTESESGNNDDSNPENIEEQVYEKINIIKEQNVEETLKQRPVDGSLNDQELFKKAYKGGNKSGDDADVIKENQRNAPGNKVDRLNINPDDKVLESTIDFSKETDQECNINDKDTKKPIIIDIERKANQDLDPHKLLTNAFMGVVQNSAFQNFEMIDDKINNNLRIYVSRSESNLISRETPLSETCDDELSGDSENRENLFSKASQNGKEILKKNIDEVKPVDLAEKNIQGLHKNFEGESNSQVQKADTINEALNSREKSNRNGKNKLTNTNKGNHDTSNANEKGDHEFIRNKNGQALDFEKDQSQLKSEIFLEKPTTEAPLQNSKEDNKDPLKDNTNKKSQNDTNRLSTINEPLRKDLNSHDTSDGGGLGCQGENSNVLNFTTKKVYEKTPLIPSKRATIKIDETKKDNLEDSNDEFDNDRNDNVANTVDCKSDLNTQICVADKKSNEGLNENKRTENETNFEINTRNEVILDIETKINKIEIVERTSTEKEQRQGRNVGIQNLIPNIIEIENNKKLTCACTGWSNKDFGKPFHIKIKRNINLLLQRVRCCKNFTKSPWSNPIATNDPDFKRSLFDGDKFKKYSWDQTFSETVTRDSQPDNSKILIDTNIQNRNNAYSRFLARSSSNFCIRKFSTIDYNVSQDMIAVVDTSEKAIKKYQLEKDVNIANKSNKAQMLNKTFTKITSDDLYAAFKHLDQQRSENKDTVENLLNSFLNSERLYSYKVNQTSHFPTNNVVEITKSFNDVLDDGKDLRESTVPYGMLEERCIKKTISLIHIDDSVMEIITGQNENDSTDKENVSDDDADDSLITNAIKLQRNDMIIEKMKQRQESTPKIAKGSADNSRDINNFGEPSVKHIEGTPDTDEEAVVVNNLQREETRENSAYSDDIIYGNGQKFAIDNDFTAIKMEEENQDQTKTFMKSVTIDTAVRFIEPASSSDSFCLDEDTSQAIRRQIMAYSISDADSDYVEERVGEDMNAGGVKSHLKHNDFNISIALMENMDTSTETESTIVSAATKIQAGARGFLTRKRLGITNNVNERKASQKDDSKASFGNAAISESLEHLVKNEAAKKIQNVYRHHRKRNQAHVPGKIEKSSERNVDEGNRLAQKRSMLQRGDALLLSSTSSSSSGASREKQTEDKNAQMVKANTAAMMRAKKIHSNKLEWLAMRQNSMPVQIDSELFRVIPKHMRKRIYSAETIKNKGNRSSRSDSGNKH</sequence>
<feature type="compositionally biased region" description="Basic and acidic residues" evidence="1">
    <location>
        <begin position="1704"/>
        <end position="1715"/>
    </location>
</feature>
<feature type="region of interest" description="Disordered" evidence="1">
    <location>
        <begin position="2177"/>
        <end position="2196"/>
    </location>
</feature>
<dbReference type="PROSITE" id="PS50096">
    <property type="entry name" value="IQ"/>
    <property type="match status" value="1"/>
</dbReference>
<dbReference type="EMBL" id="JXJN01022284">
    <property type="status" value="NOT_ANNOTATED_CDS"/>
    <property type="molecule type" value="Genomic_DNA"/>
</dbReference>
<accession>A0A1B0BXN5</accession>
<dbReference type="Pfam" id="PF02197">
    <property type="entry name" value="RIIa"/>
    <property type="match status" value="2"/>
</dbReference>
<evidence type="ECO:0000313" key="3">
    <source>
        <dbReference type="EnsemblMetazoa" id="GPPI043595-PA"/>
    </source>
</evidence>
<feature type="compositionally biased region" description="Basic and acidic residues" evidence="1">
    <location>
        <begin position="961"/>
        <end position="975"/>
    </location>
</feature>
<feature type="region of interest" description="Disordered" evidence="1">
    <location>
        <begin position="953"/>
        <end position="1082"/>
    </location>
</feature>
<protein>
    <recommendedName>
        <fullName evidence="2">RIIa domain-containing protein</fullName>
    </recommendedName>
</protein>
<feature type="region of interest" description="Disordered" evidence="1">
    <location>
        <begin position="1236"/>
        <end position="1286"/>
    </location>
</feature>
<dbReference type="EnsemblMetazoa" id="GPPI043595-RA">
    <property type="protein sequence ID" value="GPPI043595-PA"/>
    <property type="gene ID" value="GPPI043595"/>
</dbReference>
<feature type="domain" description="RIIa" evidence="2">
    <location>
        <begin position="12"/>
        <end position="50"/>
    </location>
</feature>
<dbReference type="Gene3D" id="1.20.5.190">
    <property type="match status" value="1"/>
</dbReference>
<name>A0A1B0BXN5_9MUSC</name>
<dbReference type="VEuPathDB" id="VectorBase:GPPI043595"/>
<feature type="compositionally biased region" description="Basic and acidic residues" evidence="1">
    <location>
        <begin position="2438"/>
        <end position="2451"/>
    </location>
</feature>
<feature type="compositionally biased region" description="Basic and acidic residues" evidence="1">
    <location>
        <begin position="870"/>
        <end position="881"/>
    </location>
</feature>
<feature type="compositionally biased region" description="Basic and acidic residues" evidence="1">
    <location>
        <begin position="1675"/>
        <end position="1692"/>
    </location>
</feature>
<feature type="compositionally biased region" description="Basic and acidic residues" evidence="1">
    <location>
        <begin position="1236"/>
        <end position="1253"/>
    </location>
</feature>
<evidence type="ECO:0000256" key="1">
    <source>
        <dbReference type="SAM" id="MobiDB-lite"/>
    </source>
</evidence>
<feature type="region of interest" description="Disordered" evidence="1">
    <location>
        <begin position="2429"/>
        <end position="2451"/>
    </location>
</feature>
<feature type="region of interest" description="Disordered" evidence="1">
    <location>
        <begin position="1604"/>
        <end position="1636"/>
    </location>
</feature>
<feature type="domain" description="RIIa" evidence="2">
    <location>
        <begin position="88"/>
        <end position="125"/>
    </location>
</feature>
<dbReference type="Pfam" id="PF00612">
    <property type="entry name" value="IQ"/>
    <property type="match status" value="2"/>
</dbReference>
<feature type="region of interest" description="Disordered" evidence="1">
    <location>
        <begin position="413"/>
        <end position="433"/>
    </location>
</feature>
<feature type="region of interest" description="Disordered" evidence="1">
    <location>
        <begin position="1663"/>
        <end position="1726"/>
    </location>
</feature>
<feature type="region of interest" description="Disordered" evidence="1">
    <location>
        <begin position="302"/>
        <end position="335"/>
    </location>
</feature>
<feature type="region of interest" description="Disordered" evidence="1">
    <location>
        <begin position="544"/>
        <end position="668"/>
    </location>
</feature>
<feature type="compositionally biased region" description="Basic and acidic residues" evidence="1">
    <location>
        <begin position="323"/>
        <end position="335"/>
    </location>
</feature>
<proteinExistence type="predicted"/>
<feature type="region of interest" description="Disordered" evidence="1">
    <location>
        <begin position="2544"/>
        <end position="2563"/>
    </location>
</feature>
<feature type="compositionally biased region" description="Basic and acidic residues" evidence="1">
    <location>
        <begin position="505"/>
        <end position="522"/>
    </location>
</feature>
<feature type="compositionally biased region" description="Basic and acidic residues" evidence="1">
    <location>
        <begin position="638"/>
        <end position="650"/>
    </location>
</feature>
<dbReference type="SMART" id="SM00394">
    <property type="entry name" value="RIIa"/>
    <property type="match status" value="2"/>
</dbReference>
<feature type="region of interest" description="Disordered" evidence="1">
    <location>
        <begin position="2469"/>
        <end position="2490"/>
    </location>
</feature>